<evidence type="ECO:0000313" key="2">
    <source>
        <dbReference type="EMBL" id="SFZ86007.1"/>
    </source>
</evidence>
<organism evidence="2 3">
    <name type="scientific">Devosia enhydra</name>
    <dbReference type="NCBI Taxonomy" id="665118"/>
    <lineage>
        <taxon>Bacteria</taxon>
        <taxon>Pseudomonadati</taxon>
        <taxon>Pseudomonadota</taxon>
        <taxon>Alphaproteobacteria</taxon>
        <taxon>Hyphomicrobiales</taxon>
        <taxon>Devosiaceae</taxon>
        <taxon>Devosia</taxon>
    </lineage>
</organism>
<sequence>MSAPVAWHASLPARPNGRGYGTDRGLNAHLFEPDSGFTRARRKAESQPNARRWAFDMSRAQYEIWETFWQDDLGGGIRPITFTDPVTANSFSAQVIGAPVEERLAPELWRVQLTLREL</sequence>
<protein>
    <submittedName>
        <fullName evidence="2">Uncharacterized protein</fullName>
    </submittedName>
</protein>
<evidence type="ECO:0000313" key="3">
    <source>
        <dbReference type="Proteomes" id="UP000183447"/>
    </source>
</evidence>
<dbReference type="RefSeq" id="WP_072345270.1">
    <property type="nucleotide sequence ID" value="NZ_FPKU01000003.1"/>
</dbReference>
<dbReference type="OrthoDB" id="8454201at2"/>
<dbReference type="Proteomes" id="UP000183447">
    <property type="component" value="Unassembled WGS sequence"/>
</dbReference>
<name>A0A1K2I174_9HYPH</name>
<dbReference type="STRING" id="665118.SAMN02983003_3179"/>
<accession>A0A1K2I174</accession>
<dbReference type="EMBL" id="FPKU01000003">
    <property type="protein sequence ID" value="SFZ86007.1"/>
    <property type="molecule type" value="Genomic_DNA"/>
</dbReference>
<evidence type="ECO:0000256" key="1">
    <source>
        <dbReference type="SAM" id="MobiDB-lite"/>
    </source>
</evidence>
<dbReference type="AlphaFoldDB" id="A0A1K2I174"/>
<proteinExistence type="predicted"/>
<keyword evidence="3" id="KW-1185">Reference proteome</keyword>
<feature type="region of interest" description="Disordered" evidence="1">
    <location>
        <begin position="1"/>
        <end position="25"/>
    </location>
</feature>
<gene>
    <name evidence="2" type="ORF">SAMN02983003_3179</name>
</gene>
<reference evidence="2 3" key="1">
    <citation type="submission" date="2016-11" db="EMBL/GenBank/DDBJ databases">
        <authorList>
            <person name="Jaros S."/>
            <person name="Januszkiewicz K."/>
            <person name="Wedrychowicz H."/>
        </authorList>
    </citation>
    <scope>NUCLEOTIDE SEQUENCE [LARGE SCALE GENOMIC DNA]</scope>
    <source>
        <strain evidence="2 3">ATCC 23634</strain>
    </source>
</reference>